<dbReference type="Pfam" id="PF01648">
    <property type="entry name" value="ACPS"/>
    <property type="match status" value="1"/>
</dbReference>
<feature type="binding site" evidence="2">
    <location>
        <position position="151"/>
    </location>
    <ligand>
        <name>CoA</name>
        <dbReference type="ChEBI" id="CHEBI:57287"/>
    </ligand>
</feature>
<dbReference type="PANTHER" id="PTHR38096">
    <property type="entry name" value="ENTEROBACTIN SYNTHASE COMPONENT D"/>
    <property type="match status" value="1"/>
</dbReference>
<evidence type="ECO:0000259" key="4">
    <source>
        <dbReference type="Pfam" id="PF01648"/>
    </source>
</evidence>
<feature type="binding site" evidence="2">
    <location>
        <position position="147"/>
    </location>
    <ligand>
        <name>CoA</name>
        <dbReference type="ChEBI" id="CHEBI:57287"/>
    </ligand>
</feature>
<keyword evidence="3" id="KW-0479">Metal-binding</keyword>
<evidence type="ECO:0000313" key="7">
    <source>
        <dbReference type="Proteomes" id="UP000256269"/>
    </source>
</evidence>
<keyword evidence="3" id="KW-0460">Magnesium</keyword>
<dbReference type="GO" id="GO:0000287">
    <property type="term" value="F:magnesium ion binding"/>
    <property type="evidence" value="ECO:0007669"/>
    <property type="project" value="InterPro"/>
</dbReference>
<name>A0A3E0GWC7_9PSEU</name>
<dbReference type="RefSeq" id="WP_116181474.1">
    <property type="nucleotide sequence ID" value="NZ_CP144375.1"/>
</dbReference>
<dbReference type="GO" id="GO:0008897">
    <property type="term" value="F:holo-[acyl-carrier-protein] synthase activity"/>
    <property type="evidence" value="ECO:0007669"/>
    <property type="project" value="InterPro"/>
</dbReference>
<dbReference type="Gene3D" id="3.90.470.20">
    <property type="entry name" value="4'-phosphopantetheinyl transferase domain"/>
    <property type="match status" value="1"/>
</dbReference>
<accession>A0A3E0GWC7</accession>
<dbReference type="EMBL" id="QUNO01000027">
    <property type="protein sequence ID" value="REH28445.1"/>
    <property type="molecule type" value="Genomic_DNA"/>
</dbReference>
<keyword evidence="7" id="KW-1185">Reference proteome</keyword>
<dbReference type="InterPro" id="IPR008278">
    <property type="entry name" value="4-PPantetheinyl_Trfase_dom"/>
</dbReference>
<dbReference type="Proteomes" id="UP000256269">
    <property type="component" value="Unassembled WGS sequence"/>
</dbReference>
<organism evidence="6 7">
    <name type="scientific">Kutzneria buriramensis</name>
    <dbReference type="NCBI Taxonomy" id="1045776"/>
    <lineage>
        <taxon>Bacteria</taxon>
        <taxon>Bacillati</taxon>
        <taxon>Actinomycetota</taxon>
        <taxon>Actinomycetes</taxon>
        <taxon>Pseudonocardiales</taxon>
        <taxon>Pseudonocardiaceae</taxon>
        <taxon>Kutzneria</taxon>
    </lineage>
</organism>
<evidence type="ECO:0000313" key="6">
    <source>
        <dbReference type="EMBL" id="REH28445.1"/>
    </source>
</evidence>
<evidence type="ECO:0000256" key="3">
    <source>
        <dbReference type="PIRSR" id="PIRSR603542-2"/>
    </source>
</evidence>
<feature type="binding site" evidence="2">
    <location>
        <position position="161"/>
    </location>
    <ligand>
        <name>CoA</name>
        <dbReference type="ChEBI" id="CHEBI:57287"/>
    </ligand>
</feature>
<feature type="binding site" evidence="3">
    <location>
        <position position="106"/>
    </location>
    <ligand>
        <name>Mg(2+)</name>
        <dbReference type="ChEBI" id="CHEBI:18420"/>
    </ligand>
</feature>
<comment type="caution">
    <text evidence="6">The sequence shown here is derived from an EMBL/GenBank/DDBJ whole genome shotgun (WGS) entry which is preliminary data.</text>
</comment>
<dbReference type="InterPro" id="IPR041354">
    <property type="entry name" value="4PPT_N"/>
</dbReference>
<evidence type="ECO:0000259" key="5">
    <source>
        <dbReference type="Pfam" id="PF17837"/>
    </source>
</evidence>
<gene>
    <name evidence="6" type="ORF">BCF44_12725</name>
</gene>
<proteinExistence type="predicted"/>
<feature type="binding site" evidence="2">
    <location>
        <begin position="83"/>
        <end position="84"/>
    </location>
    <ligand>
        <name>CoA</name>
        <dbReference type="ChEBI" id="CHEBI:57287"/>
    </ligand>
</feature>
<dbReference type="PANTHER" id="PTHR38096:SF1">
    <property type="entry name" value="ENTEROBACTIN SYNTHASE COMPONENT D"/>
    <property type="match status" value="1"/>
</dbReference>
<feature type="binding site" evidence="3">
    <location>
        <position position="105"/>
    </location>
    <ligand>
        <name>Mg(2+)</name>
        <dbReference type="ChEBI" id="CHEBI:18420"/>
    </ligand>
</feature>
<dbReference type="GO" id="GO:0009239">
    <property type="term" value="P:enterobactin biosynthetic process"/>
    <property type="evidence" value="ECO:0007669"/>
    <property type="project" value="InterPro"/>
</dbReference>
<evidence type="ECO:0000256" key="1">
    <source>
        <dbReference type="ARBA" id="ARBA00022679"/>
    </source>
</evidence>
<dbReference type="SUPFAM" id="SSF56214">
    <property type="entry name" value="4'-phosphopantetheinyl transferase"/>
    <property type="match status" value="1"/>
</dbReference>
<dbReference type="InterPro" id="IPR037143">
    <property type="entry name" value="4-PPantetheinyl_Trfase_dom_sf"/>
</dbReference>
<keyword evidence="1 6" id="KW-0808">Transferase</keyword>
<dbReference type="Pfam" id="PF17837">
    <property type="entry name" value="4PPT_N"/>
    <property type="match status" value="1"/>
</dbReference>
<protein>
    <submittedName>
        <fullName evidence="6">4'-phosphopantetheinyl transferase EntD</fullName>
    </submittedName>
</protein>
<dbReference type="GO" id="GO:0005886">
    <property type="term" value="C:plasma membrane"/>
    <property type="evidence" value="ECO:0007669"/>
    <property type="project" value="TreeGrafter"/>
</dbReference>
<comment type="cofactor">
    <cofactor evidence="3">
        <name>Mg(2+)</name>
        <dbReference type="ChEBI" id="CHEBI:18420"/>
    </cofactor>
</comment>
<feature type="binding site" evidence="2">
    <location>
        <position position="105"/>
    </location>
    <ligand>
        <name>CoA</name>
        <dbReference type="ChEBI" id="CHEBI:57287"/>
    </ligand>
</feature>
<feature type="domain" description="4'-phosphopantetheinyl transferase N-terminal" evidence="5">
    <location>
        <begin position="27"/>
        <end position="94"/>
    </location>
</feature>
<feature type="binding site" evidence="2">
    <location>
        <position position="39"/>
    </location>
    <ligand>
        <name>CoA</name>
        <dbReference type="ChEBI" id="CHEBI:57287"/>
    </ligand>
</feature>
<evidence type="ECO:0000256" key="2">
    <source>
        <dbReference type="PIRSR" id="PIRSR603542-1"/>
    </source>
</evidence>
<dbReference type="PRINTS" id="PR01399">
    <property type="entry name" value="ENTSNTHTASED"/>
</dbReference>
<feature type="binding site" evidence="3">
    <location>
        <position position="107"/>
    </location>
    <ligand>
        <name>Mg(2+)</name>
        <dbReference type="ChEBI" id="CHEBI:18420"/>
    </ligand>
</feature>
<feature type="domain" description="4'-phosphopantetheinyl transferase" evidence="4">
    <location>
        <begin position="102"/>
        <end position="175"/>
    </location>
</feature>
<dbReference type="AlphaFoldDB" id="A0A3E0GWC7"/>
<dbReference type="GO" id="GO:0009366">
    <property type="term" value="C:enterobactin synthetase complex"/>
    <property type="evidence" value="ECO:0007669"/>
    <property type="project" value="InterPro"/>
</dbReference>
<feature type="binding site" evidence="2">
    <location>
        <position position="47"/>
    </location>
    <ligand>
        <name>CoA</name>
        <dbReference type="ChEBI" id="CHEBI:57287"/>
    </ligand>
</feature>
<sequence>MIEDLLPAEVVSADVVGDDPDARLLPEEEPEIARAVEKRVREYTIARSCARRALGKLGVPEVPILRGPKRQPLWPDGIVGSITHTRGYCAAAVARSAEVLTVGIDAETDAELPNGVLDVVTLPEERAMLAGLPAGLHWDRILFSAKESVYKAWFPLTQRWLGFGDARLTFHPGENTFSVELLVDDLPVPGFEGRFLVRDGFVLTAIAVSTATRTGGTAG</sequence>
<dbReference type="OrthoDB" id="8210607at2"/>
<dbReference type="InterPro" id="IPR003542">
    <property type="entry name" value="Enbac_synth_compD-like"/>
</dbReference>
<reference evidence="6 7" key="1">
    <citation type="submission" date="2018-08" db="EMBL/GenBank/DDBJ databases">
        <title>Genomic Encyclopedia of Archaeal and Bacterial Type Strains, Phase II (KMG-II): from individual species to whole genera.</title>
        <authorList>
            <person name="Goeker M."/>
        </authorList>
    </citation>
    <scope>NUCLEOTIDE SEQUENCE [LARGE SCALE GENOMIC DNA]</scope>
    <source>
        <strain evidence="6 7">DSM 45791</strain>
    </source>
</reference>